<dbReference type="SUPFAM" id="SSF57667">
    <property type="entry name" value="beta-beta-alpha zinc fingers"/>
    <property type="match status" value="1"/>
</dbReference>
<keyword evidence="3 8" id="KW-0863">Zinc-finger</keyword>
<dbReference type="PANTHER" id="PTHR45801:SF5">
    <property type="entry name" value="OS05G0286100 PROTEIN"/>
    <property type="match status" value="1"/>
</dbReference>
<dbReference type="PROSITE" id="PS00028">
    <property type="entry name" value="ZINC_FINGER_C2H2_1"/>
    <property type="match status" value="1"/>
</dbReference>
<dbReference type="EMBL" id="JARAOO010000011">
    <property type="protein sequence ID" value="KAJ7950267.1"/>
    <property type="molecule type" value="Genomic_DNA"/>
</dbReference>
<keyword evidence="5" id="KW-0805">Transcription regulation</keyword>
<dbReference type="InterPro" id="IPR036236">
    <property type="entry name" value="Znf_C2H2_sf"/>
</dbReference>
<evidence type="ECO:0000259" key="9">
    <source>
        <dbReference type="PROSITE" id="PS50157"/>
    </source>
</evidence>
<evidence type="ECO:0000256" key="8">
    <source>
        <dbReference type="PROSITE-ProRule" id="PRU00042"/>
    </source>
</evidence>
<evidence type="ECO:0000256" key="6">
    <source>
        <dbReference type="ARBA" id="ARBA00023163"/>
    </source>
</evidence>
<dbReference type="PANTHER" id="PTHR45801">
    <property type="entry name" value="OS07G0101800 PROTEIN"/>
    <property type="match status" value="1"/>
</dbReference>
<evidence type="ECO:0000313" key="10">
    <source>
        <dbReference type="EMBL" id="KAJ7950267.1"/>
    </source>
</evidence>
<evidence type="ECO:0000256" key="3">
    <source>
        <dbReference type="ARBA" id="ARBA00022771"/>
    </source>
</evidence>
<protein>
    <submittedName>
        <fullName evidence="10">Transcriptional regulator superman</fullName>
    </submittedName>
</protein>
<dbReference type="GO" id="GO:0005634">
    <property type="term" value="C:nucleus"/>
    <property type="evidence" value="ECO:0007669"/>
    <property type="project" value="UniProtKB-SubCell"/>
</dbReference>
<dbReference type="Pfam" id="PF13912">
    <property type="entry name" value="zf-C2H2_6"/>
    <property type="match status" value="1"/>
</dbReference>
<name>A0AAD7L2K2_QUISA</name>
<evidence type="ECO:0000313" key="11">
    <source>
        <dbReference type="Proteomes" id="UP001163823"/>
    </source>
</evidence>
<dbReference type="Gene3D" id="3.30.160.60">
    <property type="entry name" value="Classic Zinc Finger"/>
    <property type="match status" value="1"/>
</dbReference>
<keyword evidence="6" id="KW-0804">Transcription</keyword>
<evidence type="ECO:0000256" key="2">
    <source>
        <dbReference type="ARBA" id="ARBA00022723"/>
    </source>
</evidence>
<comment type="subcellular location">
    <subcellularLocation>
        <location evidence="1">Nucleus</location>
    </subcellularLocation>
</comment>
<reference evidence="10" key="1">
    <citation type="journal article" date="2023" name="Science">
        <title>Elucidation of the pathway for biosynthesis of saponin adjuvants from the soapbark tree.</title>
        <authorList>
            <person name="Reed J."/>
            <person name="Orme A."/>
            <person name="El-Demerdash A."/>
            <person name="Owen C."/>
            <person name="Martin L.B.B."/>
            <person name="Misra R.C."/>
            <person name="Kikuchi S."/>
            <person name="Rejzek M."/>
            <person name="Martin A.C."/>
            <person name="Harkess A."/>
            <person name="Leebens-Mack J."/>
            <person name="Louveau T."/>
            <person name="Stephenson M.J."/>
            <person name="Osbourn A."/>
        </authorList>
    </citation>
    <scope>NUCLEOTIDE SEQUENCE</scope>
    <source>
        <strain evidence="10">S10</strain>
    </source>
</reference>
<comment type="caution">
    <text evidence="10">The sequence shown here is derived from an EMBL/GenBank/DDBJ whole genome shotgun (WGS) entry which is preliminary data.</text>
</comment>
<organism evidence="10 11">
    <name type="scientific">Quillaja saponaria</name>
    <name type="common">Soap bark tree</name>
    <dbReference type="NCBI Taxonomy" id="32244"/>
    <lineage>
        <taxon>Eukaryota</taxon>
        <taxon>Viridiplantae</taxon>
        <taxon>Streptophyta</taxon>
        <taxon>Embryophyta</taxon>
        <taxon>Tracheophyta</taxon>
        <taxon>Spermatophyta</taxon>
        <taxon>Magnoliopsida</taxon>
        <taxon>eudicotyledons</taxon>
        <taxon>Gunneridae</taxon>
        <taxon>Pentapetalae</taxon>
        <taxon>rosids</taxon>
        <taxon>fabids</taxon>
        <taxon>Fabales</taxon>
        <taxon>Quillajaceae</taxon>
        <taxon>Quillaja</taxon>
    </lineage>
</organism>
<feature type="domain" description="C2H2-type" evidence="9">
    <location>
        <begin position="52"/>
        <end position="79"/>
    </location>
</feature>
<dbReference type="PROSITE" id="PS50157">
    <property type="entry name" value="ZINC_FINGER_C2H2_2"/>
    <property type="match status" value="1"/>
</dbReference>
<dbReference type="Proteomes" id="UP001163823">
    <property type="component" value="Chromosome 11"/>
</dbReference>
<dbReference type="InterPro" id="IPR013087">
    <property type="entry name" value="Znf_C2H2_type"/>
</dbReference>
<sequence>MEQGRYLMWAKRKHSLNSLASSNNTDDSWEEQVFAEDAAGALGGCIWPPRSYSCNFCRREFKSAQALGGHMNIHRRDRARLKQSPLSPPNEILHHESLNHQNPIQNHFTSFQCYQYPSQVCGLSYNTNPNFDPAAILASPSSASRASAPPITENCSEETLFPPYSTTSYIVQEHHKSSPVQSPESCSKLAEERYSHNFDLKIEIQKSPKVVLESGCRAKGESYVKTDLAVSLNLFVCQAHPIKQPDIKEEAFSFKRRRTDSSSKPFFLKSSSVDRNHTQSDVFEFSTSSIEDLDLELRLGSMPKPKGIVEL</sequence>
<keyword evidence="7" id="KW-0539">Nucleus</keyword>
<evidence type="ECO:0000256" key="4">
    <source>
        <dbReference type="ARBA" id="ARBA00022833"/>
    </source>
</evidence>
<keyword evidence="2" id="KW-0479">Metal-binding</keyword>
<keyword evidence="11" id="KW-1185">Reference proteome</keyword>
<dbReference type="AlphaFoldDB" id="A0AAD7L2K2"/>
<gene>
    <name evidence="10" type="ORF">O6P43_026480</name>
</gene>
<evidence type="ECO:0000256" key="5">
    <source>
        <dbReference type="ARBA" id="ARBA00023015"/>
    </source>
</evidence>
<dbReference type="KEGG" id="qsa:O6P43_026480"/>
<evidence type="ECO:0000256" key="1">
    <source>
        <dbReference type="ARBA" id="ARBA00004123"/>
    </source>
</evidence>
<evidence type="ECO:0000256" key="7">
    <source>
        <dbReference type="ARBA" id="ARBA00023242"/>
    </source>
</evidence>
<dbReference type="GO" id="GO:0008270">
    <property type="term" value="F:zinc ion binding"/>
    <property type="evidence" value="ECO:0007669"/>
    <property type="project" value="UniProtKB-KW"/>
</dbReference>
<accession>A0AAD7L2K2</accession>
<proteinExistence type="predicted"/>
<dbReference type="InterPro" id="IPR052426">
    <property type="entry name" value="Plant_dev_regulator"/>
</dbReference>
<keyword evidence="4" id="KW-0862">Zinc</keyword>